<evidence type="ECO:0000313" key="2">
    <source>
        <dbReference type="Proteomes" id="UP000658720"/>
    </source>
</evidence>
<name>A0ABR9VMF2_9SYNC</name>
<organism evidence="1 2">
    <name type="scientific">Synechocystis salina LEGE 00031</name>
    <dbReference type="NCBI Taxonomy" id="1828736"/>
    <lineage>
        <taxon>Bacteria</taxon>
        <taxon>Bacillati</taxon>
        <taxon>Cyanobacteriota</taxon>
        <taxon>Cyanophyceae</taxon>
        <taxon>Synechococcales</taxon>
        <taxon>Merismopediaceae</taxon>
        <taxon>Synechocystis</taxon>
    </lineage>
</organism>
<protein>
    <submittedName>
        <fullName evidence="1">Uncharacterized protein</fullName>
    </submittedName>
</protein>
<dbReference type="EMBL" id="JADEVV010000002">
    <property type="protein sequence ID" value="MBE9252524.1"/>
    <property type="molecule type" value="Genomic_DNA"/>
</dbReference>
<sequence length="90" mass="10575">MPVRWGRLGQLETEDLWGNDWDQSTNNIKQFFKFCKVFCEASTPTKAIAKVWEVRKTGKFTPESLIYLGLELFKLNYEKTLQFLKIAPQN</sequence>
<dbReference type="Proteomes" id="UP000658720">
    <property type="component" value="Unassembled WGS sequence"/>
</dbReference>
<comment type="caution">
    <text evidence="1">The sequence shown here is derived from an EMBL/GenBank/DDBJ whole genome shotgun (WGS) entry which is preliminary data.</text>
</comment>
<proteinExistence type="predicted"/>
<keyword evidence="2" id="KW-1185">Reference proteome</keyword>
<accession>A0ABR9VMF2</accession>
<gene>
    <name evidence="1" type="ORF">IQ217_01385</name>
</gene>
<evidence type="ECO:0000313" key="1">
    <source>
        <dbReference type="EMBL" id="MBE9252524.1"/>
    </source>
</evidence>
<reference evidence="1 2" key="1">
    <citation type="submission" date="2020-10" db="EMBL/GenBank/DDBJ databases">
        <authorList>
            <person name="Castelo-Branco R."/>
            <person name="Eusebio N."/>
            <person name="Adriana R."/>
            <person name="Vieira A."/>
            <person name="Brugerolle De Fraissinette N."/>
            <person name="Rezende De Castro R."/>
            <person name="Schneider M.P."/>
            <person name="Vasconcelos V."/>
            <person name="Leao P.N."/>
        </authorList>
    </citation>
    <scope>NUCLEOTIDE SEQUENCE [LARGE SCALE GENOMIC DNA]</scope>
    <source>
        <strain evidence="1 2">LEGE 00031</strain>
    </source>
</reference>
<dbReference type="RefSeq" id="WP_190599358.1">
    <property type="nucleotide sequence ID" value="NZ_JADEVV010000002.1"/>
</dbReference>